<feature type="region of interest" description="Disordered" evidence="12">
    <location>
        <begin position="369"/>
        <end position="388"/>
    </location>
</feature>
<evidence type="ECO:0000256" key="7">
    <source>
        <dbReference type="ARBA" id="ARBA00022840"/>
    </source>
</evidence>
<dbReference type="OMA" id="QICCDAN"/>
<proteinExistence type="inferred from homology"/>
<keyword evidence="7 11" id="KW-0067">ATP-binding</keyword>
<dbReference type="InterPro" id="IPR011009">
    <property type="entry name" value="Kinase-like_dom_sf"/>
</dbReference>
<dbReference type="PROSITE" id="PS00107">
    <property type="entry name" value="PROTEIN_KINASE_ATP"/>
    <property type="match status" value="1"/>
</dbReference>
<feature type="repeat" description="ANK" evidence="10">
    <location>
        <begin position="271"/>
        <end position="303"/>
    </location>
</feature>
<feature type="repeat" description="ANK" evidence="10">
    <location>
        <begin position="205"/>
        <end position="237"/>
    </location>
</feature>
<dbReference type="SMART" id="SM00220">
    <property type="entry name" value="S_TKc"/>
    <property type="match status" value="1"/>
</dbReference>
<dbReference type="STRING" id="461836.A0A0L0DNY5"/>
<evidence type="ECO:0000256" key="8">
    <source>
        <dbReference type="ARBA" id="ARBA00047899"/>
    </source>
</evidence>
<name>A0A0L0DNY5_THETB</name>
<dbReference type="InterPro" id="IPR017441">
    <property type="entry name" value="Protein_kinase_ATP_BS"/>
</dbReference>
<dbReference type="AlphaFoldDB" id="A0A0L0DNY5"/>
<evidence type="ECO:0000313" key="14">
    <source>
        <dbReference type="EMBL" id="KNC54024.1"/>
    </source>
</evidence>
<dbReference type="InterPro" id="IPR002110">
    <property type="entry name" value="Ankyrin_rpt"/>
</dbReference>
<dbReference type="SMART" id="SM00248">
    <property type="entry name" value="ANK"/>
    <property type="match status" value="10"/>
</dbReference>
<dbReference type="InterPro" id="IPR000719">
    <property type="entry name" value="Prot_kinase_dom"/>
</dbReference>
<evidence type="ECO:0000256" key="11">
    <source>
        <dbReference type="PROSITE-ProRule" id="PRU10141"/>
    </source>
</evidence>
<dbReference type="InterPro" id="IPR036770">
    <property type="entry name" value="Ankyrin_rpt-contain_sf"/>
</dbReference>
<evidence type="ECO:0000256" key="6">
    <source>
        <dbReference type="ARBA" id="ARBA00022777"/>
    </source>
</evidence>
<dbReference type="SUPFAM" id="SSF48403">
    <property type="entry name" value="Ankyrin repeat"/>
    <property type="match status" value="1"/>
</dbReference>
<feature type="binding site" evidence="11">
    <location>
        <position position="438"/>
    </location>
    <ligand>
        <name>ATP</name>
        <dbReference type="ChEBI" id="CHEBI:30616"/>
    </ligand>
</feature>
<dbReference type="PANTHER" id="PTHR44329">
    <property type="entry name" value="SERINE/THREONINE-PROTEIN KINASE TNNI3K-RELATED"/>
    <property type="match status" value="1"/>
</dbReference>
<sequence length="684" mass="73141">MSALHWAARRDNRDIVKATLGIDGVEFGAQDTYGFTPLMWAACKGHAEVVATLIEAAGDEPSAKLNVGAVDKESGFSALHWAVNKSHASLVADLVAIGCEMDLPCSRTLTPLHWACVAGDVFCARALLEAGADTSARDGQGTAPLHIAALKEPEIVKMLIESGVDVNLFTIKHSTPLIEAAAEGQTESVRVLIKAGAEVDARDAEGCTAVHYAAKLGHLAVLRVLAEASAKLDESNGDGVKAAHLAAYADRGEVLLYLQERGAALAAPNRMGSTVLHIAAAQGHGDLVATLLTAGVDHGVVNAAGNTALHYATAASRLSACRALIKAGADPHIRNAMGETAIDNCNKNKNDKLGRYLVDRAKQFRRDVNASASGAASSSSGPPLPARSTSAASVAAAGAAKSAWEIDFSTLEFRQTIGKGSYGMVYVGGWNGSTVAVKQFSVRAMTDKQRAMFQAEVDILASLRHPHVLLFMGACTKPSTPLCIVTEYVEGGSLFHALHDKSRSLSWEQKLKVAHNSAGGMAYLHAKNIIHRDLKSLNVLVERDWSAKIADFGLSVVVQGEQMHQTRLGTPQYMAKEVLLKENYNHKADVYAFGILLWEILTRRQPYKGMSPMVVARKVVQEGLRPEVPAKTPQAWHALMEACWAEEPDNRPDFQLILRTIDAMMTQASNAANVSAQMRAAFPQ</sequence>
<dbReference type="GeneID" id="25568093"/>
<dbReference type="Gene3D" id="1.10.510.10">
    <property type="entry name" value="Transferase(Phosphotransferase) domain 1"/>
    <property type="match status" value="1"/>
</dbReference>
<dbReference type="Pfam" id="PF07714">
    <property type="entry name" value="PK_Tyr_Ser-Thr"/>
    <property type="match status" value="1"/>
</dbReference>
<protein>
    <recommendedName>
        <fullName evidence="2">non-specific serine/threonine protein kinase</fullName>
        <ecNumber evidence="2">2.7.11.1</ecNumber>
    </recommendedName>
</protein>
<dbReference type="InterPro" id="IPR051681">
    <property type="entry name" value="Ser/Thr_Kinases-Pseudokinases"/>
</dbReference>
<organism evidence="14 15">
    <name type="scientific">Thecamonas trahens ATCC 50062</name>
    <dbReference type="NCBI Taxonomy" id="461836"/>
    <lineage>
        <taxon>Eukaryota</taxon>
        <taxon>Apusozoa</taxon>
        <taxon>Apusomonadida</taxon>
        <taxon>Apusomonadidae</taxon>
        <taxon>Thecamonas</taxon>
    </lineage>
</organism>
<dbReference type="RefSeq" id="XP_013754038.1">
    <property type="nucleotide sequence ID" value="XM_013898584.1"/>
</dbReference>
<keyword evidence="10" id="KW-0040">ANK repeat</keyword>
<feature type="compositionally biased region" description="Low complexity" evidence="12">
    <location>
        <begin position="370"/>
        <end position="388"/>
    </location>
</feature>
<gene>
    <name evidence="14" type="ORF">AMSG_09682</name>
</gene>
<dbReference type="PROSITE" id="PS50088">
    <property type="entry name" value="ANK_REPEAT"/>
    <property type="match status" value="7"/>
</dbReference>
<reference evidence="14 15" key="1">
    <citation type="submission" date="2010-05" db="EMBL/GenBank/DDBJ databases">
        <title>The Genome Sequence of Thecamonas trahens ATCC 50062.</title>
        <authorList>
            <consortium name="The Broad Institute Genome Sequencing Platform"/>
            <person name="Russ C."/>
            <person name="Cuomo C."/>
            <person name="Shea T."/>
            <person name="Young S.K."/>
            <person name="Zeng Q."/>
            <person name="Koehrsen M."/>
            <person name="Haas B."/>
            <person name="Borodovsky M."/>
            <person name="Guigo R."/>
            <person name="Alvarado L."/>
            <person name="Berlin A."/>
            <person name="Bochicchio J."/>
            <person name="Borenstein D."/>
            <person name="Chapman S."/>
            <person name="Chen Z."/>
            <person name="Freedman E."/>
            <person name="Gellesch M."/>
            <person name="Goldberg J."/>
            <person name="Griggs A."/>
            <person name="Gujja S."/>
            <person name="Heilman E."/>
            <person name="Heiman D."/>
            <person name="Hepburn T."/>
            <person name="Howarth C."/>
            <person name="Jen D."/>
            <person name="Larson L."/>
            <person name="Mehta T."/>
            <person name="Park D."/>
            <person name="Pearson M."/>
            <person name="Roberts A."/>
            <person name="Saif S."/>
            <person name="Shenoy N."/>
            <person name="Sisk P."/>
            <person name="Stolte C."/>
            <person name="Sykes S."/>
            <person name="Thomson T."/>
            <person name="Walk T."/>
            <person name="White J."/>
            <person name="Yandava C."/>
            <person name="Burger G."/>
            <person name="Gray M.W."/>
            <person name="Holland P.W.H."/>
            <person name="King N."/>
            <person name="Lang F.B.F."/>
            <person name="Roger A.J."/>
            <person name="Ruiz-Trillo I."/>
            <person name="Lander E."/>
            <person name="Nusbaum C."/>
        </authorList>
    </citation>
    <scope>NUCLEOTIDE SEQUENCE [LARGE SCALE GENOMIC DNA]</scope>
    <source>
        <strain evidence="14 15">ATCC 50062</strain>
    </source>
</reference>
<dbReference type="PRINTS" id="PR00109">
    <property type="entry name" value="TYRKINASE"/>
</dbReference>
<keyword evidence="6 14" id="KW-0418">Kinase</keyword>
<keyword evidence="15" id="KW-1185">Reference proteome</keyword>
<dbReference type="InterPro" id="IPR008271">
    <property type="entry name" value="Ser/Thr_kinase_AS"/>
</dbReference>
<evidence type="ECO:0000256" key="12">
    <source>
        <dbReference type="SAM" id="MobiDB-lite"/>
    </source>
</evidence>
<feature type="repeat" description="ANK" evidence="10">
    <location>
        <begin position="74"/>
        <end position="106"/>
    </location>
</feature>
<dbReference type="eggNOG" id="KOG0192">
    <property type="taxonomic scope" value="Eukaryota"/>
</dbReference>
<comment type="catalytic activity">
    <reaction evidence="8">
        <text>L-threonyl-[protein] + ATP = O-phospho-L-threonyl-[protein] + ADP + H(+)</text>
        <dbReference type="Rhea" id="RHEA:46608"/>
        <dbReference type="Rhea" id="RHEA-COMP:11060"/>
        <dbReference type="Rhea" id="RHEA-COMP:11605"/>
        <dbReference type="ChEBI" id="CHEBI:15378"/>
        <dbReference type="ChEBI" id="CHEBI:30013"/>
        <dbReference type="ChEBI" id="CHEBI:30616"/>
        <dbReference type="ChEBI" id="CHEBI:61977"/>
        <dbReference type="ChEBI" id="CHEBI:456216"/>
        <dbReference type="EC" id="2.7.11.1"/>
    </reaction>
</comment>
<dbReference type="Gene3D" id="1.25.40.20">
    <property type="entry name" value="Ankyrin repeat-containing domain"/>
    <property type="match status" value="3"/>
</dbReference>
<evidence type="ECO:0000256" key="3">
    <source>
        <dbReference type="ARBA" id="ARBA00022527"/>
    </source>
</evidence>
<feature type="non-terminal residue" evidence="14">
    <location>
        <position position="1"/>
    </location>
</feature>
<dbReference type="GO" id="GO:0005524">
    <property type="term" value="F:ATP binding"/>
    <property type="evidence" value="ECO:0007669"/>
    <property type="project" value="UniProtKB-UniRule"/>
</dbReference>
<feature type="repeat" description="ANK" evidence="10">
    <location>
        <begin position="172"/>
        <end position="204"/>
    </location>
</feature>
<evidence type="ECO:0000256" key="9">
    <source>
        <dbReference type="ARBA" id="ARBA00048679"/>
    </source>
</evidence>
<keyword evidence="4" id="KW-0808">Transferase</keyword>
<evidence type="ECO:0000256" key="1">
    <source>
        <dbReference type="ARBA" id="ARBA00005843"/>
    </source>
</evidence>
<keyword evidence="5 11" id="KW-0547">Nucleotide-binding</keyword>
<evidence type="ECO:0000256" key="4">
    <source>
        <dbReference type="ARBA" id="ARBA00022679"/>
    </source>
</evidence>
<feature type="repeat" description="ANK" evidence="10">
    <location>
        <begin position="33"/>
        <end position="59"/>
    </location>
</feature>
<dbReference type="InterPro" id="IPR001245">
    <property type="entry name" value="Ser-Thr/Tyr_kinase_cat_dom"/>
</dbReference>
<comment type="similarity">
    <text evidence="1">Belongs to the protein kinase superfamily. TKL Ser/Thr protein kinase family.</text>
</comment>
<feature type="domain" description="Protein kinase" evidence="13">
    <location>
        <begin position="411"/>
        <end position="665"/>
    </location>
</feature>
<feature type="repeat" description="ANK" evidence="10">
    <location>
        <begin position="107"/>
        <end position="139"/>
    </location>
</feature>
<dbReference type="SUPFAM" id="SSF56112">
    <property type="entry name" value="Protein kinase-like (PK-like)"/>
    <property type="match status" value="1"/>
</dbReference>
<dbReference type="Pfam" id="PF12796">
    <property type="entry name" value="Ank_2"/>
    <property type="match status" value="3"/>
</dbReference>
<dbReference type="OrthoDB" id="4062651at2759"/>
<evidence type="ECO:0000256" key="2">
    <source>
        <dbReference type="ARBA" id="ARBA00012513"/>
    </source>
</evidence>
<evidence type="ECO:0000256" key="5">
    <source>
        <dbReference type="ARBA" id="ARBA00022741"/>
    </source>
</evidence>
<dbReference type="PROSITE" id="PS00108">
    <property type="entry name" value="PROTEIN_KINASE_ST"/>
    <property type="match status" value="1"/>
</dbReference>
<dbReference type="CDD" id="cd13999">
    <property type="entry name" value="STKc_MAP3K-like"/>
    <property type="match status" value="1"/>
</dbReference>
<evidence type="ECO:0000259" key="13">
    <source>
        <dbReference type="PROSITE" id="PS50011"/>
    </source>
</evidence>
<evidence type="ECO:0000313" key="15">
    <source>
        <dbReference type="Proteomes" id="UP000054408"/>
    </source>
</evidence>
<comment type="catalytic activity">
    <reaction evidence="9">
        <text>L-seryl-[protein] + ATP = O-phospho-L-seryl-[protein] + ADP + H(+)</text>
        <dbReference type="Rhea" id="RHEA:17989"/>
        <dbReference type="Rhea" id="RHEA-COMP:9863"/>
        <dbReference type="Rhea" id="RHEA-COMP:11604"/>
        <dbReference type="ChEBI" id="CHEBI:15378"/>
        <dbReference type="ChEBI" id="CHEBI:29999"/>
        <dbReference type="ChEBI" id="CHEBI:30616"/>
        <dbReference type="ChEBI" id="CHEBI:83421"/>
        <dbReference type="ChEBI" id="CHEBI:456216"/>
        <dbReference type="EC" id="2.7.11.1"/>
    </reaction>
</comment>
<dbReference type="Gene3D" id="3.30.200.20">
    <property type="entry name" value="Phosphorylase Kinase, domain 1"/>
    <property type="match status" value="1"/>
</dbReference>
<dbReference type="EC" id="2.7.11.1" evidence="2"/>
<accession>A0A0L0DNY5</accession>
<keyword evidence="3" id="KW-0723">Serine/threonine-protein kinase</keyword>
<dbReference type="PROSITE" id="PS50297">
    <property type="entry name" value="ANK_REP_REGION"/>
    <property type="match status" value="6"/>
</dbReference>
<dbReference type="PRINTS" id="PR01415">
    <property type="entry name" value="ANKYRIN"/>
</dbReference>
<feature type="repeat" description="ANK" evidence="10">
    <location>
        <begin position="304"/>
        <end position="336"/>
    </location>
</feature>
<dbReference type="PROSITE" id="PS50011">
    <property type="entry name" value="PROTEIN_KINASE_DOM"/>
    <property type="match status" value="1"/>
</dbReference>
<dbReference type="Pfam" id="PF00023">
    <property type="entry name" value="Ank"/>
    <property type="match status" value="1"/>
</dbReference>
<dbReference type="Proteomes" id="UP000054408">
    <property type="component" value="Unassembled WGS sequence"/>
</dbReference>
<evidence type="ECO:0000256" key="10">
    <source>
        <dbReference type="PROSITE-ProRule" id="PRU00023"/>
    </source>
</evidence>
<dbReference type="EMBL" id="GL349485">
    <property type="protein sequence ID" value="KNC54024.1"/>
    <property type="molecule type" value="Genomic_DNA"/>
</dbReference>
<dbReference type="FunFam" id="3.30.200.20:FF:000060">
    <property type="entry name" value="Serine/threonine-protein kinase isoform 1"/>
    <property type="match status" value="1"/>
</dbReference>
<dbReference type="GO" id="GO:0004674">
    <property type="term" value="F:protein serine/threonine kinase activity"/>
    <property type="evidence" value="ECO:0007669"/>
    <property type="project" value="UniProtKB-KW"/>
</dbReference>